<dbReference type="AlphaFoldDB" id="A0AAD3T7X7"/>
<feature type="compositionally biased region" description="Low complexity" evidence="1">
    <location>
        <begin position="38"/>
        <end position="53"/>
    </location>
</feature>
<dbReference type="GO" id="GO:0003729">
    <property type="term" value="F:mRNA binding"/>
    <property type="evidence" value="ECO:0007669"/>
    <property type="project" value="TreeGrafter"/>
</dbReference>
<organism evidence="2 3">
    <name type="scientific">Nepenthes gracilis</name>
    <name type="common">Slender pitcher plant</name>
    <dbReference type="NCBI Taxonomy" id="150966"/>
    <lineage>
        <taxon>Eukaryota</taxon>
        <taxon>Viridiplantae</taxon>
        <taxon>Streptophyta</taxon>
        <taxon>Embryophyta</taxon>
        <taxon>Tracheophyta</taxon>
        <taxon>Spermatophyta</taxon>
        <taxon>Magnoliopsida</taxon>
        <taxon>eudicotyledons</taxon>
        <taxon>Gunneridae</taxon>
        <taxon>Pentapetalae</taxon>
        <taxon>Caryophyllales</taxon>
        <taxon>Nepenthaceae</taxon>
        <taxon>Nepenthes</taxon>
    </lineage>
</organism>
<evidence type="ECO:0008006" key="4">
    <source>
        <dbReference type="Google" id="ProtNLM"/>
    </source>
</evidence>
<evidence type="ECO:0000313" key="3">
    <source>
        <dbReference type="Proteomes" id="UP001279734"/>
    </source>
</evidence>
<dbReference type="GO" id="GO:0003743">
    <property type="term" value="F:translation initiation factor activity"/>
    <property type="evidence" value="ECO:0007669"/>
    <property type="project" value="InterPro"/>
</dbReference>
<dbReference type="Proteomes" id="UP001279734">
    <property type="component" value="Unassembled WGS sequence"/>
</dbReference>
<feature type="region of interest" description="Disordered" evidence="1">
    <location>
        <begin position="347"/>
        <end position="401"/>
    </location>
</feature>
<feature type="compositionally biased region" description="Basic and acidic residues" evidence="1">
    <location>
        <begin position="99"/>
        <end position="108"/>
    </location>
</feature>
<accession>A0AAD3T7X7</accession>
<comment type="caution">
    <text evidence="2">The sequence shown here is derived from an EMBL/GenBank/DDBJ whole genome shotgun (WGS) entry which is preliminary data.</text>
</comment>
<evidence type="ECO:0000256" key="1">
    <source>
        <dbReference type="SAM" id="MobiDB-lite"/>
    </source>
</evidence>
<dbReference type="InterPro" id="IPR010433">
    <property type="entry name" value="EIF-4B_pln"/>
</dbReference>
<proteinExistence type="predicted"/>
<feature type="compositionally biased region" description="Basic and acidic residues" evidence="1">
    <location>
        <begin position="317"/>
        <end position="328"/>
    </location>
</feature>
<name>A0AAD3T7X7_NEPGR</name>
<dbReference type="PANTHER" id="PTHR32091:SF17">
    <property type="entry name" value="EUKARYOTIC TRANSLATION INITIATION FACTOR 4B3"/>
    <property type="match status" value="1"/>
</dbReference>
<protein>
    <recommendedName>
        <fullName evidence="4">Eukaryotic translation initiation factor 4B3-like</fullName>
    </recommendedName>
</protein>
<feature type="region of interest" description="Disordered" evidence="1">
    <location>
        <begin position="1"/>
        <end position="328"/>
    </location>
</feature>
<feature type="compositionally biased region" description="Basic and acidic residues" evidence="1">
    <location>
        <begin position="25"/>
        <end position="36"/>
    </location>
</feature>
<feature type="compositionally biased region" description="Basic and acidic residues" evidence="1">
    <location>
        <begin position="261"/>
        <end position="274"/>
    </location>
</feature>
<dbReference type="PANTHER" id="PTHR32091">
    <property type="entry name" value="EUKARYOTIC TRANSLATION INITIATION FACTOR 4B"/>
    <property type="match status" value="1"/>
</dbReference>
<feature type="compositionally biased region" description="Basic and acidic residues" evidence="1">
    <location>
        <begin position="139"/>
        <end position="157"/>
    </location>
</feature>
<sequence length="401" mass="43962">MAATVSSVWAKPGSWALDSEEQEDELKREIDAKRAPEPASADFPSLAAAAASTKTKKKKPQTLSLAEFSSYGSGPSKQSQPQRLTPDELLLLPTGPRQRTAEEMDRTRLGGGFRSYGSDSANSRSRASERGGGYNVNSNRERDSSLSRADEADDWSKTKKNSVADAGFERREKVGFFNSQSSRADESDNWASNKSFAPSEGRRERRMGFDSFSSGGGGADSDNWLKKKEERDGFEGRRFDRSSSGFDRERRLGFESSGGSDLEHWGKKKEERENSGGSGGNGRLRLNLQPRTLPISNGQQSVVTDAKPKGANPFGEARPREEVLAEKGKDWKEIDEKLEAWKIKDDKGESVDGQGFRRAGFGVGRTESGDDRTVKSWRKEDSNDVPLPSAEKAENGVAGEA</sequence>
<dbReference type="Pfam" id="PF06273">
    <property type="entry name" value="eIF-4B"/>
    <property type="match status" value="1"/>
</dbReference>
<feature type="compositionally biased region" description="Basic and acidic residues" evidence="1">
    <location>
        <begin position="223"/>
        <end position="253"/>
    </location>
</feature>
<gene>
    <name evidence="2" type="ORF">Nepgr_025504</name>
</gene>
<evidence type="ECO:0000313" key="2">
    <source>
        <dbReference type="EMBL" id="GMH23661.1"/>
    </source>
</evidence>
<feature type="compositionally biased region" description="Basic and acidic residues" evidence="1">
    <location>
        <begin position="367"/>
        <end position="382"/>
    </location>
</feature>
<feature type="compositionally biased region" description="Polar residues" evidence="1">
    <location>
        <begin position="294"/>
        <end position="303"/>
    </location>
</feature>
<reference evidence="2" key="1">
    <citation type="submission" date="2023-05" db="EMBL/GenBank/DDBJ databases">
        <title>Nepenthes gracilis genome sequencing.</title>
        <authorList>
            <person name="Fukushima K."/>
        </authorList>
    </citation>
    <scope>NUCLEOTIDE SEQUENCE</scope>
    <source>
        <strain evidence="2">SING2019-196</strain>
    </source>
</reference>
<dbReference type="EMBL" id="BSYO01000026">
    <property type="protein sequence ID" value="GMH23661.1"/>
    <property type="molecule type" value="Genomic_DNA"/>
</dbReference>
<keyword evidence="3" id="KW-1185">Reference proteome</keyword>
<feature type="compositionally biased region" description="Polar residues" evidence="1">
    <location>
        <begin position="70"/>
        <end position="83"/>
    </location>
</feature>